<dbReference type="OrthoDB" id="5393654at2759"/>
<feature type="compositionally biased region" description="Basic and acidic residues" evidence="1">
    <location>
        <begin position="90"/>
        <end position="101"/>
    </location>
</feature>
<dbReference type="VEuPathDB" id="FungiDB:GMDG_08745"/>
<accession>A0A177AGQ2</accession>
<dbReference type="AlphaFoldDB" id="A0A177AGQ2"/>
<dbReference type="EMBL" id="KV441390">
    <property type="protein sequence ID" value="OAF60980.1"/>
    <property type="molecule type" value="Genomic_DNA"/>
</dbReference>
<dbReference type="Proteomes" id="UP000077154">
    <property type="component" value="Unassembled WGS sequence"/>
</dbReference>
<sequence>MHVSGNAIVKYDLLGDKLVIRKVDRKKMLPNDLYSMWDDRADSEATSDNDVAAVKPVNEIESKADDKSAVFSPGDTKGKHESATNIERSPPWKKDLLGVLN</sequence>
<evidence type="ECO:0000256" key="1">
    <source>
        <dbReference type="SAM" id="MobiDB-lite"/>
    </source>
</evidence>
<feature type="region of interest" description="Disordered" evidence="1">
    <location>
        <begin position="63"/>
        <end position="101"/>
    </location>
</feature>
<dbReference type="GeneID" id="36285546"/>
<evidence type="ECO:0000313" key="2">
    <source>
        <dbReference type="EMBL" id="OAF60980.1"/>
    </source>
</evidence>
<organism evidence="2">
    <name type="scientific">Pseudogymnoascus destructans</name>
    <dbReference type="NCBI Taxonomy" id="655981"/>
    <lineage>
        <taxon>Eukaryota</taxon>
        <taxon>Fungi</taxon>
        <taxon>Dikarya</taxon>
        <taxon>Ascomycota</taxon>
        <taxon>Pezizomycotina</taxon>
        <taxon>Leotiomycetes</taxon>
        <taxon>Thelebolales</taxon>
        <taxon>Thelebolaceae</taxon>
        <taxon>Pseudogymnoascus</taxon>
    </lineage>
</organism>
<name>A0A177AGQ2_9PEZI</name>
<dbReference type="RefSeq" id="XP_024326260.1">
    <property type="nucleotide sequence ID" value="XM_024466126.1"/>
</dbReference>
<gene>
    <name evidence="2" type="ORF">VC83_02464</name>
</gene>
<proteinExistence type="predicted"/>
<reference evidence="2" key="1">
    <citation type="submission" date="2016-03" db="EMBL/GenBank/DDBJ databases">
        <title>Updated assembly of Pseudogymnoascus destructans, the fungus causing white-nose syndrome of bats.</title>
        <authorList>
            <person name="Palmer J.M."/>
            <person name="Drees K.P."/>
            <person name="Foster J.T."/>
            <person name="Lindner D.L."/>
        </authorList>
    </citation>
    <scope>NUCLEOTIDE SEQUENCE [LARGE SCALE GENOMIC DNA]</scope>
    <source>
        <strain evidence="2">20631-21</strain>
    </source>
</reference>
<protein>
    <submittedName>
        <fullName evidence="2">Uncharacterized protein</fullName>
    </submittedName>
</protein>